<keyword evidence="3" id="KW-1185">Reference proteome</keyword>
<dbReference type="OrthoDB" id="6363818at2759"/>
<comment type="caution">
    <text evidence="2">The sequence shown here is derived from an EMBL/GenBank/DDBJ whole genome shotgun (WGS) entry which is preliminary data.</text>
</comment>
<evidence type="ECO:0000313" key="3">
    <source>
        <dbReference type="Proteomes" id="UP000190648"/>
    </source>
</evidence>
<sequence>MAERGNAPVPAEPHHYVPYELPAAPSEIEKKVLLQPSMDLLESSRDLYEEVEIQVRSPSSSQEPVHERQQGTGLNRQQDTPTPRAEELGGSEPEVDTVSVSEVLKDSADREKMYMSQTTNYYNLIPGIELEDSDNLEYENIDLH</sequence>
<dbReference type="AlphaFoldDB" id="A0A1V4JX49"/>
<dbReference type="Proteomes" id="UP000190648">
    <property type="component" value="Unassembled WGS sequence"/>
</dbReference>
<accession>A0A1V4JX49</accession>
<feature type="region of interest" description="Disordered" evidence="1">
    <location>
        <begin position="52"/>
        <end position="102"/>
    </location>
</feature>
<proteinExistence type="predicted"/>
<evidence type="ECO:0000313" key="2">
    <source>
        <dbReference type="EMBL" id="OPJ76760.1"/>
    </source>
</evidence>
<feature type="compositionally biased region" description="Polar residues" evidence="1">
    <location>
        <begin position="70"/>
        <end position="81"/>
    </location>
</feature>
<dbReference type="EMBL" id="LSYS01005497">
    <property type="protein sequence ID" value="OPJ76760.1"/>
    <property type="molecule type" value="Genomic_DNA"/>
</dbReference>
<name>A0A1V4JX49_PATFA</name>
<evidence type="ECO:0000256" key="1">
    <source>
        <dbReference type="SAM" id="MobiDB-lite"/>
    </source>
</evidence>
<organism evidence="2 3">
    <name type="scientific">Patagioenas fasciata monilis</name>
    <dbReference type="NCBI Taxonomy" id="372326"/>
    <lineage>
        <taxon>Eukaryota</taxon>
        <taxon>Metazoa</taxon>
        <taxon>Chordata</taxon>
        <taxon>Craniata</taxon>
        <taxon>Vertebrata</taxon>
        <taxon>Euteleostomi</taxon>
        <taxon>Archelosauria</taxon>
        <taxon>Archosauria</taxon>
        <taxon>Dinosauria</taxon>
        <taxon>Saurischia</taxon>
        <taxon>Theropoda</taxon>
        <taxon>Coelurosauria</taxon>
        <taxon>Aves</taxon>
        <taxon>Neognathae</taxon>
        <taxon>Neoaves</taxon>
        <taxon>Columbimorphae</taxon>
        <taxon>Columbiformes</taxon>
        <taxon>Columbidae</taxon>
        <taxon>Patagioenas</taxon>
    </lineage>
</organism>
<dbReference type="STRING" id="372326.A0A1V4JX49"/>
<protein>
    <submittedName>
        <fullName evidence="2">SLIT and NTRK-like protein 4-like</fullName>
    </submittedName>
</protein>
<gene>
    <name evidence="2" type="ORF">AV530_007252</name>
</gene>
<reference evidence="2 3" key="1">
    <citation type="submission" date="2016-02" db="EMBL/GenBank/DDBJ databases">
        <title>Band-tailed pigeon sequencing and assembly.</title>
        <authorList>
            <person name="Soares A.E."/>
            <person name="Novak B.J."/>
            <person name="Rice E.S."/>
            <person name="O'Connell B."/>
            <person name="Chang D."/>
            <person name="Weber S."/>
            <person name="Shapiro B."/>
        </authorList>
    </citation>
    <scope>NUCLEOTIDE SEQUENCE [LARGE SCALE GENOMIC DNA]</scope>
    <source>
        <strain evidence="2">BTP2013</strain>
        <tissue evidence="2">Blood</tissue>
    </source>
</reference>